<dbReference type="EMBL" id="MLAU01025726">
    <property type="protein sequence ID" value="OIW21418.1"/>
    <property type="molecule type" value="Genomic_DNA"/>
</dbReference>
<protein>
    <submittedName>
        <fullName evidence="1">Uncharacterized protein</fullName>
    </submittedName>
</protein>
<keyword evidence="2" id="KW-1185">Reference proteome</keyword>
<dbReference type="AlphaFoldDB" id="A0A394DE06"/>
<comment type="caution">
    <text evidence="1">The sequence shown here is derived from an EMBL/GenBank/DDBJ whole genome shotgun (WGS) entry which is preliminary data.</text>
</comment>
<sequence>MEKDKVEEVVDMKSCGLWRCSEKVTTWRGDLITPVVEESEEDDVGRREVWEKKARVHSLKKNT</sequence>
<organism evidence="1 2">
    <name type="scientific">Lupinus angustifolius</name>
    <name type="common">Narrow-leaved blue lupine</name>
    <dbReference type="NCBI Taxonomy" id="3871"/>
    <lineage>
        <taxon>Eukaryota</taxon>
        <taxon>Viridiplantae</taxon>
        <taxon>Streptophyta</taxon>
        <taxon>Embryophyta</taxon>
        <taxon>Tracheophyta</taxon>
        <taxon>Spermatophyta</taxon>
        <taxon>Magnoliopsida</taxon>
        <taxon>eudicotyledons</taxon>
        <taxon>Gunneridae</taxon>
        <taxon>Pentapetalae</taxon>
        <taxon>rosids</taxon>
        <taxon>fabids</taxon>
        <taxon>Fabales</taxon>
        <taxon>Fabaceae</taxon>
        <taxon>Papilionoideae</taxon>
        <taxon>50 kb inversion clade</taxon>
        <taxon>genistoids sensu lato</taxon>
        <taxon>core genistoids</taxon>
        <taxon>Genisteae</taxon>
        <taxon>Lupinus</taxon>
    </lineage>
</organism>
<dbReference type="Gramene" id="OIW21418">
    <property type="protein sequence ID" value="OIW21418"/>
    <property type="gene ID" value="TanjilG_02920"/>
</dbReference>
<proteinExistence type="predicted"/>
<dbReference type="Proteomes" id="UP000188354">
    <property type="component" value="Unassembled WGS sequence"/>
</dbReference>
<accession>A0A394DE06</accession>
<reference evidence="1 2" key="1">
    <citation type="journal article" date="2017" name="Plant Biotechnol. J.">
        <title>A comprehensive draft genome sequence for lupin (Lupinus angustifolius), an emerging health food: insights into plant-microbe interactions and legume evolution.</title>
        <authorList>
            <person name="Hane J.K."/>
            <person name="Ming Y."/>
            <person name="Kamphuis L.G."/>
            <person name="Nelson M.N."/>
            <person name="Garg G."/>
            <person name="Atkins C.A."/>
            <person name="Bayer P.E."/>
            <person name="Bravo A."/>
            <person name="Bringans S."/>
            <person name="Cannon S."/>
            <person name="Edwards D."/>
            <person name="Foley R."/>
            <person name="Gao L.L."/>
            <person name="Harrison M.J."/>
            <person name="Huang W."/>
            <person name="Hurgobin B."/>
            <person name="Li S."/>
            <person name="Liu C.W."/>
            <person name="McGrath A."/>
            <person name="Morahan G."/>
            <person name="Murray J."/>
            <person name="Weller J."/>
            <person name="Jian J."/>
            <person name="Singh K.B."/>
        </authorList>
    </citation>
    <scope>NUCLEOTIDE SEQUENCE [LARGE SCALE GENOMIC DNA]</scope>
    <source>
        <strain evidence="2">cv. Tanjil</strain>
        <tissue evidence="1">Whole plant</tissue>
    </source>
</reference>
<gene>
    <name evidence="1" type="ORF">TanjilG_02920</name>
</gene>
<name>A0A394DE06_LUPAN</name>
<evidence type="ECO:0000313" key="2">
    <source>
        <dbReference type="Proteomes" id="UP000188354"/>
    </source>
</evidence>
<evidence type="ECO:0000313" key="1">
    <source>
        <dbReference type="EMBL" id="OIW21418.1"/>
    </source>
</evidence>